<dbReference type="EMBL" id="JRKS01000029">
    <property type="protein sequence ID" value="KGJ06921.1"/>
    <property type="molecule type" value="Genomic_DNA"/>
</dbReference>
<dbReference type="InterPro" id="IPR029021">
    <property type="entry name" value="Prot-tyrosine_phosphatase-like"/>
</dbReference>
<dbReference type="Pfam" id="PF04273">
    <property type="entry name" value="BLH_phosphatase"/>
    <property type="match status" value="1"/>
</dbReference>
<evidence type="ECO:0000313" key="2">
    <source>
        <dbReference type="EMBL" id="KGJ06921.1"/>
    </source>
</evidence>
<dbReference type="InterPro" id="IPR005939">
    <property type="entry name" value="BLH_phosphatase-like"/>
</dbReference>
<feature type="domain" description="Beta-lactamase hydrolase-like protein phosphatase-like" evidence="1">
    <location>
        <begin position="2"/>
        <end position="110"/>
    </location>
</feature>
<proteinExistence type="predicted"/>
<reference evidence="2 3" key="2">
    <citation type="submission" date="2014-10" db="EMBL/GenBank/DDBJ databases">
        <title>Paracoccus sanguinis sp. nov., isolated from clinical specimens of New York State patients.</title>
        <authorList>
            <person name="Mingle L.A."/>
            <person name="Cole J.A."/>
            <person name="Lapierre P."/>
            <person name="Musser K.A."/>
        </authorList>
    </citation>
    <scope>NUCLEOTIDE SEQUENCE [LARGE SCALE GENOMIC DNA]</scope>
    <source>
        <strain evidence="2 3">HAMBI 3106</strain>
    </source>
</reference>
<gene>
    <name evidence="2" type="ORF">IC63_10005</name>
</gene>
<dbReference type="Gene3D" id="3.90.190.10">
    <property type="entry name" value="Protein tyrosine phosphatase superfamily"/>
    <property type="match status" value="1"/>
</dbReference>
<dbReference type="Proteomes" id="UP000029917">
    <property type="component" value="Unassembled WGS sequence"/>
</dbReference>
<dbReference type="GO" id="GO:0016787">
    <property type="term" value="F:hydrolase activity"/>
    <property type="evidence" value="ECO:0007669"/>
    <property type="project" value="UniProtKB-KW"/>
</dbReference>
<dbReference type="OrthoDB" id="9805710at2"/>
<keyword evidence="3" id="KW-1185">Reference proteome</keyword>
<comment type="caution">
    <text evidence="2">The sequence shown here is derived from an EMBL/GenBank/DDBJ whole genome shotgun (WGS) entry which is preliminary data.</text>
</comment>
<name>A0A099F9N9_9RHOB</name>
<organism evidence="2 3">
    <name type="scientific">Paracoccus sphaerophysae</name>
    <dbReference type="NCBI Taxonomy" id="690417"/>
    <lineage>
        <taxon>Bacteria</taxon>
        <taxon>Pseudomonadati</taxon>
        <taxon>Pseudomonadota</taxon>
        <taxon>Alphaproteobacteria</taxon>
        <taxon>Rhodobacterales</taxon>
        <taxon>Paracoccaceae</taxon>
        <taxon>Paracoccus</taxon>
    </lineage>
</organism>
<dbReference type="AlphaFoldDB" id="A0A099F9N9"/>
<sequence>MDIRRLTDTISVAPQIEPEDLRAIADLGFVAVIDNRPDDEVGPGHSSERMSQLAADAGLRFAYVPVHPGQFSTALIDAFAAALAEAEGPVLAYCRSGTRSATVWALSKAGQLPAQDIIATAAAAGYDLSNIRPYLA</sequence>
<dbReference type="STRING" id="690417.IC63_10005"/>
<dbReference type="RefSeq" id="WP_036719612.1">
    <property type="nucleotide sequence ID" value="NZ_JRKS01000029.1"/>
</dbReference>
<accession>A0A099F9N9</accession>
<dbReference type="SUPFAM" id="SSF52799">
    <property type="entry name" value="(Phosphotyrosine protein) phosphatases II"/>
    <property type="match status" value="1"/>
</dbReference>
<evidence type="ECO:0000313" key="3">
    <source>
        <dbReference type="Proteomes" id="UP000029917"/>
    </source>
</evidence>
<reference evidence="2 3" key="1">
    <citation type="submission" date="2014-09" db="EMBL/GenBank/DDBJ databases">
        <authorList>
            <person name="McGinnis J.M."/>
            <person name="Wolfgang W.J."/>
        </authorList>
    </citation>
    <scope>NUCLEOTIDE SEQUENCE [LARGE SCALE GENOMIC DNA]</scope>
    <source>
        <strain evidence="2 3">HAMBI 3106</strain>
    </source>
</reference>
<keyword evidence="2" id="KW-0378">Hydrolase</keyword>
<evidence type="ECO:0000259" key="1">
    <source>
        <dbReference type="Pfam" id="PF04273"/>
    </source>
</evidence>
<protein>
    <submittedName>
        <fullName evidence="2">Beta-lactamase hydrolase-like protein</fullName>
    </submittedName>
</protein>
<dbReference type="NCBIfam" id="TIGR01244">
    <property type="entry name" value="TIGR01244 family sulfur transferase"/>
    <property type="match status" value="1"/>
</dbReference>